<dbReference type="CDD" id="cd00806">
    <property type="entry name" value="TrpRS_core"/>
    <property type="match status" value="1"/>
</dbReference>
<evidence type="ECO:0000256" key="8">
    <source>
        <dbReference type="ARBA" id="ARBA00049929"/>
    </source>
</evidence>
<dbReference type="InterPro" id="IPR014729">
    <property type="entry name" value="Rossmann-like_a/b/a_fold"/>
</dbReference>
<keyword evidence="13" id="KW-1185">Reference proteome</keyword>
<evidence type="ECO:0000256" key="5">
    <source>
        <dbReference type="ARBA" id="ARBA00022840"/>
    </source>
</evidence>
<evidence type="ECO:0000256" key="4">
    <source>
        <dbReference type="ARBA" id="ARBA00022741"/>
    </source>
</evidence>
<organism evidence="12 13">
    <name type="scientific">Luteibacter jiangsuensis</name>
    <dbReference type="NCBI Taxonomy" id="637577"/>
    <lineage>
        <taxon>Bacteria</taxon>
        <taxon>Pseudomonadati</taxon>
        <taxon>Pseudomonadota</taxon>
        <taxon>Gammaproteobacteria</taxon>
        <taxon>Lysobacterales</taxon>
        <taxon>Rhodanobacteraceae</taxon>
        <taxon>Luteibacter</taxon>
    </lineage>
</organism>
<evidence type="ECO:0000256" key="3">
    <source>
        <dbReference type="ARBA" id="ARBA00022598"/>
    </source>
</evidence>
<dbReference type="Pfam" id="PF00579">
    <property type="entry name" value="tRNA-synt_1b"/>
    <property type="match status" value="1"/>
</dbReference>
<feature type="binding site" evidence="9">
    <location>
        <position position="143"/>
    </location>
    <ligand>
        <name>L-tryptophan</name>
        <dbReference type="ChEBI" id="CHEBI:57912"/>
    </ligand>
</feature>
<protein>
    <recommendedName>
        <fullName evidence="9">Tryptophan--tRNA ligase</fullName>
        <ecNumber evidence="9">6.1.1.2</ecNumber>
    </recommendedName>
    <alternativeName>
        <fullName evidence="9">Tryptophanyl-tRNA synthetase</fullName>
        <shortName evidence="9">TrpRS</shortName>
    </alternativeName>
</protein>
<evidence type="ECO:0000256" key="11">
    <source>
        <dbReference type="SAM" id="MobiDB-lite"/>
    </source>
</evidence>
<evidence type="ECO:0000256" key="6">
    <source>
        <dbReference type="ARBA" id="ARBA00022917"/>
    </source>
</evidence>
<feature type="region of interest" description="Disordered" evidence="11">
    <location>
        <begin position="338"/>
        <end position="358"/>
    </location>
</feature>
<accession>A0ABX0Q3A8</accession>
<comment type="function">
    <text evidence="9">Catalyzes the attachment of tryptophan to tRNA(Trp).</text>
</comment>
<dbReference type="InterPro" id="IPR002305">
    <property type="entry name" value="aa-tRNA-synth_Ic"/>
</dbReference>
<feature type="binding site" evidence="9">
    <location>
        <begin position="155"/>
        <end position="157"/>
    </location>
    <ligand>
        <name>ATP</name>
        <dbReference type="ChEBI" id="CHEBI:30616"/>
    </ligand>
</feature>
<dbReference type="NCBIfam" id="TIGR00233">
    <property type="entry name" value="trpS"/>
    <property type="match status" value="1"/>
</dbReference>
<keyword evidence="4 9" id="KW-0547">Nucleotide-binding</keyword>
<dbReference type="GO" id="GO:0004830">
    <property type="term" value="F:tryptophan-tRNA ligase activity"/>
    <property type="evidence" value="ECO:0007669"/>
    <property type="project" value="UniProtKB-EC"/>
</dbReference>
<feature type="binding site" evidence="9">
    <location>
        <begin position="10"/>
        <end position="12"/>
    </location>
    <ligand>
        <name>ATP</name>
        <dbReference type="ChEBI" id="CHEBI:30616"/>
    </ligand>
</feature>
<feature type="binding site" evidence="9">
    <location>
        <position position="195"/>
    </location>
    <ligand>
        <name>ATP</name>
        <dbReference type="ChEBI" id="CHEBI:30616"/>
    </ligand>
</feature>
<keyword evidence="7 9" id="KW-0030">Aminoacyl-tRNA synthetase</keyword>
<dbReference type="Gene3D" id="1.10.240.10">
    <property type="entry name" value="Tyrosyl-Transfer RNA Synthetase"/>
    <property type="match status" value="1"/>
</dbReference>
<feature type="binding site" evidence="9">
    <location>
        <begin position="18"/>
        <end position="19"/>
    </location>
    <ligand>
        <name>ATP</name>
        <dbReference type="ChEBI" id="CHEBI:30616"/>
    </ligand>
</feature>
<dbReference type="NCBIfam" id="NF008923">
    <property type="entry name" value="PRK12284.1"/>
    <property type="match status" value="1"/>
</dbReference>
<dbReference type="InterPro" id="IPR050203">
    <property type="entry name" value="Trp-tRNA_synthetase"/>
</dbReference>
<dbReference type="InterPro" id="IPR024109">
    <property type="entry name" value="Trp-tRNA-ligase_bac-type"/>
</dbReference>
<dbReference type="EMBL" id="JAAQQR010000002">
    <property type="protein sequence ID" value="NID04231.1"/>
    <property type="molecule type" value="Genomic_DNA"/>
</dbReference>
<dbReference type="EC" id="6.1.1.2" evidence="9"/>
<evidence type="ECO:0000313" key="12">
    <source>
        <dbReference type="EMBL" id="NID04231.1"/>
    </source>
</evidence>
<gene>
    <name evidence="9" type="primary">trpS</name>
    <name evidence="12" type="ORF">HBF26_04995</name>
</gene>
<evidence type="ECO:0000313" key="13">
    <source>
        <dbReference type="Proteomes" id="UP001429601"/>
    </source>
</evidence>
<dbReference type="InterPro" id="IPR002306">
    <property type="entry name" value="Trp-tRNA-ligase"/>
</dbReference>
<proteinExistence type="inferred from homology"/>
<comment type="subcellular location">
    <subcellularLocation>
        <location evidence="9">Cytoplasm</location>
    </subcellularLocation>
</comment>
<evidence type="ECO:0000256" key="2">
    <source>
        <dbReference type="ARBA" id="ARBA00022490"/>
    </source>
</evidence>
<dbReference type="PRINTS" id="PR01039">
    <property type="entry name" value="TRNASYNTHTRP"/>
</dbReference>
<keyword evidence="2 9" id="KW-0963">Cytoplasm</keyword>
<evidence type="ECO:0000256" key="7">
    <source>
        <dbReference type="ARBA" id="ARBA00023146"/>
    </source>
</evidence>
<dbReference type="InterPro" id="IPR036913">
    <property type="entry name" value="YegP-like_sf"/>
</dbReference>
<feature type="binding site" evidence="9">
    <location>
        <begin position="202"/>
        <end position="206"/>
    </location>
    <ligand>
        <name>ATP</name>
        <dbReference type="ChEBI" id="CHEBI:30616"/>
    </ligand>
</feature>
<feature type="short sequence motif" description="'HIGH' region" evidence="9">
    <location>
        <begin position="11"/>
        <end position="19"/>
    </location>
</feature>
<dbReference type="PANTHER" id="PTHR43766:SF1">
    <property type="entry name" value="TRYPTOPHAN--TRNA LIGASE, MITOCHONDRIAL"/>
    <property type="match status" value="1"/>
</dbReference>
<comment type="catalytic activity">
    <reaction evidence="8 9">
        <text>tRNA(Trp) + L-tryptophan + ATP = L-tryptophyl-tRNA(Trp) + AMP + diphosphate + H(+)</text>
        <dbReference type="Rhea" id="RHEA:24080"/>
        <dbReference type="Rhea" id="RHEA-COMP:9671"/>
        <dbReference type="Rhea" id="RHEA-COMP:9705"/>
        <dbReference type="ChEBI" id="CHEBI:15378"/>
        <dbReference type="ChEBI" id="CHEBI:30616"/>
        <dbReference type="ChEBI" id="CHEBI:33019"/>
        <dbReference type="ChEBI" id="CHEBI:57912"/>
        <dbReference type="ChEBI" id="CHEBI:78442"/>
        <dbReference type="ChEBI" id="CHEBI:78535"/>
        <dbReference type="ChEBI" id="CHEBI:456215"/>
        <dbReference type="EC" id="6.1.1.2"/>
    </reaction>
</comment>
<dbReference type="HAMAP" id="MF_00140_B">
    <property type="entry name" value="Trp_tRNA_synth_B"/>
    <property type="match status" value="1"/>
</dbReference>
<reference evidence="12 13" key="1">
    <citation type="journal article" date="2011" name="Curr. Microbiol.">
        <title>Luteibacter jiangsuensis sp. nov.: a methamidophos-degrading bacterium isolated from a methamidophos-manufacturing factory.</title>
        <authorList>
            <person name="Wang L."/>
            <person name="Wang G.L."/>
            <person name="Li S.P."/>
            <person name="Jiang J.D."/>
        </authorList>
    </citation>
    <scope>NUCLEOTIDE SEQUENCE [LARGE SCALE GENOMIC DNA]</scope>
    <source>
        <strain evidence="12 13">CGMCC 1.10133</strain>
    </source>
</reference>
<evidence type="ECO:0000256" key="1">
    <source>
        <dbReference type="ARBA" id="ARBA00005594"/>
    </source>
</evidence>
<keyword evidence="6 9" id="KW-0648">Protein biosynthesis</keyword>
<keyword evidence="5 9" id="KW-0067">ATP-binding</keyword>
<feature type="short sequence motif" description="'KMSKS' region" evidence="9">
    <location>
        <begin position="202"/>
        <end position="206"/>
    </location>
</feature>
<dbReference type="RefSeq" id="WP_167123700.1">
    <property type="nucleotide sequence ID" value="NZ_JAAQQR010000002.1"/>
</dbReference>
<evidence type="ECO:0000256" key="9">
    <source>
        <dbReference type="HAMAP-Rule" id="MF_00140"/>
    </source>
</evidence>
<comment type="subunit">
    <text evidence="9">Homodimer.</text>
</comment>
<dbReference type="Proteomes" id="UP001429601">
    <property type="component" value="Unassembled WGS sequence"/>
</dbReference>
<comment type="caution">
    <text evidence="12">The sequence shown here is derived from an EMBL/GenBank/DDBJ whole genome shotgun (WGS) entry which is preliminary data.</text>
</comment>
<sequence>MHTRVLTGITTTGTPHLGNYVGAIRPAIQASRDPNVDAFYFMADYHALIKSDDADRVEASRLMITASWLAAGLDPERTTFYRQSDVPEVPELMWLLTCVTSKGLLNRAHAYKAAVDRNIENQEDADAGVTAGLYMYPVLMAADILAFNANKVPVGRDQIQHIEMARDIAQRFNHTYGREFFVMPEALIEEQVATLPGLDGRKMSKSYDNTIPLFEGGPKALREAIMKIVTDSRAPGEPKDTEDSALFTIYKAFASPAETAAFAEALHGGLGWGEAKQVLFERVDAEVAPMRERYDALMASPGQMEDILLAGAAKARAIAGPLVETLREAVGLRSARHKPVAHQASATPEAPKAKPPRLASFRDSDGTFRFRLFGADGEELLLSVPFTDPKAAGALRQTLSTLGGAQANIASEGDRLAWLVDGKVVATGDSYPDAAARTGASERLRAALDALASATAEEAAAKAAQASGQRP</sequence>
<dbReference type="SUPFAM" id="SSF52374">
    <property type="entry name" value="Nucleotidylyl transferase"/>
    <property type="match status" value="1"/>
</dbReference>
<comment type="similarity">
    <text evidence="1 9 10">Belongs to the class-I aminoacyl-tRNA synthetase family.</text>
</comment>
<dbReference type="SUPFAM" id="SSF160113">
    <property type="entry name" value="YegP-like"/>
    <property type="match status" value="1"/>
</dbReference>
<name>A0ABX0Q3A8_9GAMM</name>
<dbReference type="Gene3D" id="3.40.50.620">
    <property type="entry name" value="HUPs"/>
    <property type="match status" value="1"/>
</dbReference>
<keyword evidence="3 9" id="KW-0436">Ligase</keyword>
<dbReference type="PANTHER" id="PTHR43766">
    <property type="entry name" value="TRYPTOPHAN--TRNA LIGASE, MITOCHONDRIAL"/>
    <property type="match status" value="1"/>
</dbReference>
<evidence type="ECO:0000256" key="10">
    <source>
        <dbReference type="RuleBase" id="RU363036"/>
    </source>
</evidence>